<reference evidence="2" key="2">
    <citation type="submission" date="2023-05" db="EMBL/GenBank/DDBJ databases">
        <authorList>
            <consortium name="Lawrence Berkeley National Laboratory"/>
            <person name="Steindorff A."/>
            <person name="Hensen N."/>
            <person name="Bonometti L."/>
            <person name="Westerberg I."/>
            <person name="Brannstrom I.O."/>
            <person name="Guillou S."/>
            <person name="Cros-Aarteil S."/>
            <person name="Calhoun S."/>
            <person name="Haridas S."/>
            <person name="Kuo A."/>
            <person name="Mondo S."/>
            <person name="Pangilinan J."/>
            <person name="Riley R."/>
            <person name="Labutti K."/>
            <person name="Andreopoulos B."/>
            <person name="Lipzen A."/>
            <person name="Chen C."/>
            <person name="Yanf M."/>
            <person name="Daum C."/>
            <person name="Ng V."/>
            <person name="Clum A."/>
            <person name="Ohm R."/>
            <person name="Martin F."/>
            <person name="Silar P."/>
            <person name="Natvig D."/>
            <person name="Lalanne C."/>
            <person name="Gautier V."/>
            <person name="Ament-Velasquez S.L."/>
            <person name="Kruys A."/>
            <person name="Hutchinson M.I."/>
            <person name="Powell A.J."/>
            <person name="Barry K."/>
            <person name="Miller A.N."/>
            <person name="Grigoriev I.V."/>
            <person name="Debuchy R."/>
            <person name="Gladieux P."/>
            <person name="Thoren M.H."/>
            <person name="Johannesson H."/>
        </authorList>
    </citation>
    <scope>NUCLEOTIDE SEQUENCE</scope>
    <source>
        <strain evidence="2">PSN243</strain>
    </source>
</reference>
<evidence type="ECO:0000313" key="3">
    <source>
        <dbReference type="Proteomes" id="UP001321760"/>
    </source>
</evidence>
<dbReference type="Proteomes" id="UP001321760">
    <property type="component" value="Unassembled WGS sequence"/>
</dbReference>
<feature type="signal peptide" evidence="1">
    <location>
        <begin position="1"/>
        <end position="20"/>
    </location>
</feature>
<keyword evidence="1" id="KW-0732">Signal</keyword>
<dbReference type="AlphaFoldDB" id="A0AAV9G1V5"/>
<feature type="chain" id="PRO_5043676024" description="Cyanovirin-N domain-containing protein" evidence="1">
    <location>
        <begin position="21"/>
        <end position="119"/>
    </location>
</feature>
<protein>
    <recommendedName>
        <fullName evidence="4">Cyanovirin-N domain-containing protein</fullName>
    </recommendedName>
</protein>
<gene>
    <name evidence="2" type="ORF">QBC34DRAFT_386862</name>
</gene>
<keyword evidence="3" id="KW-1185">Reference proteome</keyword>
<name>A0AAV9G1V5_9PEZI</name>
<evidence type="ECO:0008006" key="4">
    <source>
        <dbReference type="Google" id="ProtNLM"/>
    </source>
</evidence>
<comment type="caution">
    <text evidence="2">The sequence shown here is derived from an EMBL/GenBank/DDBJ whole genome shotgun (WGS) entry which is preliminary data.</text>
</comment>
<evidence type="ECO:0000313" key="2">
    <source>
        <dbReference type="EMBL" id="KAK4442841.1"/>
    </source>
</evidence>
<evidence type="ECO:0000256" key="1">
    <source>
        <dbReference type="SAM" id="SignalP"/>
    </source>
</evidence>
<accession>A0AAV9G1V5</accession>
<dbReference type="EMBL" id="MU866005">
    <property type="protein sequence ID" value="KAK4442841.1"/>
    <property type="molecule type" value="Genomic_DNA"/>
</dbReference>
<sequence>MRIQTATLALAAILSAGVVADDVMSYTACEDEKCFRDRAFWLNQHGESFAINAGDGCSGRGVPGIGDICFDWSQSRLKFFPTAGGQRCLRRKAGHELNHGCPLNYRCWYDYWAEVQCDW</sequence>
<organism evidence="2 3">
    <name type="scientific">Podospora aff. communis PSN243</name>
    <dbReference type="NCBI Taxonomy" id="3040156"/>
    <lineage>
        <taxon>Eukaryota</taxon>
        <taxon>Fungi</taxon>
        <taxon>Dikarya</taxon>
        <taxon>Ascomycota</taxon>
        <taxon>Pezizomycotina</taxon>
        <taxon>Sordariomycetes</taxon>
        <taxon>Sordariomycetidae</taxon>
        <taxon>Sordariales</taxon>
        <taxon>Podosporaceae</taxon>
        <taxon>Podospora</taxon>
    </lineage>
</organism>
<reference evidence="2" key="1">
    <citation type="journal article" date="2023" name="Mol. Phylogenet. Evol.">
        <title>Genome-scale phylogeny and comparative genomics of the fungal order Sordariales.</title>
        <authorList>
            <person name="Hensen N."/>
            <person name="Bonometti L."/>
            <person name="Westerberg I."/>
            <person name="Brannstrom I.O."/>
            <person name="Guillou S."/>
            <person name="Cros-Aarteil S."/>
            <person name="Calhoun S."/>
            <person name="Haridas S."/>
            <person name="Kuo A."/>
            <person name="Mondo S."/>
            <person name="Pangilinan J."/>
            <person name="Riley R."/>
            <person name="LaButti K."/>
            <person name="Andreopoulos B."/>
            <person name="Lipzen A."/>
            <person name="Chen C."/>
            <person name="Yan M."/>
            <person name="Daum C."/>
            <person name="Ng V."/>
            <person name="Clum A."/>
            <person name="Steindorff A."/>
            <person name="Ohm R.A."/>
            <person name="Martin F."/>
            <person name="Silar P."/>
            <person name="Natvig D.O."/>
            <person name="Lalanne C."/>
            <person name="Gautier V."/>
            <person name="Ament-Velasquez S.L."/>
            <person name="Kruys A."/>
            <person name="Hutchinson M.I."/>
            <person name="Powell A.J."/>
            <person name="Barry K."/>
            <person name="Miller A.N."/>
            <person name="Grigoriev I.V."/>
            <person name="Debuchy R."/>
            <person name="Gladieux P."/>
            <person name="Hiltunen Thoren M."/>
            <person name="Johannesson H."/>
        </authorList>
    </citation>
    <scope>NUCLEOTIDE SEQUENCE</scope>
    <source>
        <strain evidence="2">PSN243</strain>
    </source>
</reference>
<proteinExistence type="predicted"/>